<dbReference type="SMART" id="SM01193">
    <property type="entry name" value="Enolase_N"/>
    <property type="match status" value="1"/>
</dbReference>
<dbReference type="SUPFAM" id="SSF54826">
    <property type="entry name" value="Enolase N-terminal domain-like"/>
    <property type="match status" value="1"/>
</dbReference>
<reference evidence="9" key="1">
    <citation type="submission" date="2020-05" db="EMBL/GenBank/DDBJ databases">
        <authorList>
            <person name="Chiriac C."/>
            <person name="Salcher M."/>
            <person name="Ghai R."/>
            <person name="Kavagutti S V."/>
        </authorList>
    </citation>
    <scope>NUCLEOTIDE SEQUENCE</scope>
</reference>
<dbReference type="InterPro" id="IPR020810">
    <property type="entry name" value="Enolase_C"/>
</dbReference>
<dbReference type="GO" id="GO:0006096">
    <property type="term" value="P:glycolytic process"/>
    <property type="evidence" value="ECO:0007669"/>
    <property type="project" value="UniProtKB-UniPathway"/>
</dbReference>
<evidence type="ECO:0000256" key="2">
    <source>
        <dbReference type="ARBA" id="ARBA00009604"/>
    </source>
</evidence>
<dbReference type="PANTHER" id="PTHR11902:SF1">
    <property type="entry name" value="ENOLASE"/>
    <property type="match status" value="1"/>
</dbReference>
<evidence type="ECO:0000256" key="3">
    <source>
        <dbReference type="ARBA" id="ARBA00012058"/>
    </source>
</evidence>
<dbReference type="InterPro" id="IPR029017">
    <property type="entry name" value="Enolase-like_N"/>
</dbReference>
<dbReference type="Gene3D" id="3.20.20.120">
    <property type="entry name" value="Enolase-like C-terminal domain"/>
    <property type="match status" value="1"/>
</dbReference>
<dbReference type="Pfam" id="PF03952">
    <property type="entry name" value="Enolase_N"/>
    <property type="match status" value="1"/>
</dbReference>
<comment type="similarity">
    <text evidence="2">Belongs to the enolase family.</text>
</comment>
<evidence type="ECO:0000256" key="1">
    <source>
        <dbReference type="ARBA" id="ARBA00005031"/>
    </source>
</evidence>
<dbReference type="HAMAP" id="MF_00318">
    <property type="entry name" value="Enolase"/>
    <property type="match status" value="1"/>
</dbReference>
<dbReference type="SFLD" id="SFLDG00178">
    <property type="entry name" value="enolase"/>
    <property type="match status" value="1"/>
</dbReference>
<protein>
    <recommendedName>
        <fullName evidence="3">phosphopyruvate hydratase</fullName>
        <ecNumber evidence="3">4.2.1.11</ecNumber>
    </recommendedName>
</protein>
<feature type="domain" description="Enolase N-terminal" evidence="8">
    <location>
        <begin position="4"/>
        <end position="132"/>
    </location>
</feature>
<keyword evidence="6" id="KW-0456">Lyase</keyword>
<organism evidence="9">
    <name type="scientific">freshwater metagenome</name>
    <dbReference type="NCBI Taxonomy" id="449393"/>
    <lineage>
        <taxon>unclassified sequences</taxon>
        <taxon>metagenomes</taxon>
        <taxon>ecological metagenomes</taxon>
    </lineage>
</organism>
<dbReference type="AlphaFoldDB" id="A0A6J7UHK3"/>
<dbReference type="GO" id="GO:0000287">
    <property type="term" value="F:magnesium ion binding"/>
    <property type="evidence" value="ECO:0007669"/>
    <property type="project" value="InterPro"/>
</dbReference>
<name>A0A6J7UHK3_9ZZZZ</name>
<evidence type="ECO:0000256" key="4">
    <source>
        <dbReference type="ARBA" id="ARBA00022842"/>
    </source>
</evidence>
<dbReference type="UniPathway" id="UPA00109">
    <property type="reaction ID" value="UER00187"/>
</dbReference>
<dbReference type="InterPro" id="IPR036849">
    <property type="entry name" value="Enolase-like_C_sf"/>
</dbReference>
<dbReference type="EMBL" id="CAFBQS010000096">
    <property type="protein sequence ID" value="CAB5063848.1"/>
    <property type="molecule type" value="Genomic_DNA"/>
</dbReference>
<keyword evidence="4" id="KW-0460">Magnesium</keyword>
<dbReference type="SUPFAM" id="SSF51604">
    <property type="entry name" value="Enolase C-terminal domain-like"/>
    <property type="match status" value="1"/>
</dbReference>
<evidence type="ECO:0000313" key="9">
    <source>
        <dbReference type="EMBL" id="CAB5063848.1"/>
    </source>
</evidence>
<dbReference type="GO" id="GO:0004634">
    <property type="term" value="F:phosphopyruvate hydratase activity"/>
    <property type="evidence" value="ECO:0007669"/>
    <property type="project" value="UniProtKB-EC"/>
</dbReference>
<gene>
    <name evidence="9" type="ORF">UFOPK4366_00593</name>
</gene>
<accession>A0A6J7UHK3</accession>
<proteinExistence type="inferred from homology"/>
<feature type="domain" description="Enolase C-terminal TIM barrel" evidence="7">
    <location>
        <begin position="139"/>
        <end position="423"/>
    </location>
</feature>
<dbReference type="SMART" id="SM01192">
    <property type="entry name" value="Enolase_C"/>
    <property type="match status" value="1"/>
</dbReference>
<dbReference type="GO" id="GO:0000015">
    <property type="term" value="C:phosphopyruvate hydratase complex"/>
    <property type="evidence" value="ECO:0007669"/>
    <property type="project" value="InterPro"/>
</dbReference>
<dbReference type="PANTHER" id="PTHR11902">
    <property type="entry name" value="ENOLASE"/>
    <property type="match status" value="1"/>
</dbReference>
<evidence type="ECO:0000256" key="5">
    <source>
        <dbReference type="ARBA" id="ARBA00023152"/>
    </source>
</evidence>
<dbReference type="InterPro" id="IPR000941">
    <property type="entry name" value="Enolase"/>
</dbReference>
<dbReference type="Gene3D" id="3.30.390.10">
    <property type="entry name" value="Enolase-like, N-terminal domain"/>
    <property type="match status" value="1"/>
</dbReference>
<dbReference type="PIRSF" id="PIRSF001400">
    <property type="entry name" value="Enolase"/>
    <property type="match status" value="1"/>
</dbReference>
<dbReference type="SFLD" id="SFLDF00002">
    <property type="entry name" value="enolase"/>
    <property type="match status" value="1"/>
</dbReference>
<evidence type="ECO:0000256" key="6">
    <source>
        <dbReference type="ARBA" id="ARBA00023239"/>
    </source>
</evidence>
<evidence type="ECO:0000259" key="7">
    <source>
        <dbReference type="SMART" id="SM01192"/>
    </source>
</evidence>
<comment type="pathway">
    <text evidence="1">Carbohydrate degradation; glycolysis; pyruvate from D-glyceraldehyde 3-phosphate: step 4/5.</text>
</comment>
<dbReference type="PRINTS" id="PR00148">
    <property type="entry name" value="ENOLASE"/>
</dbReference>
<keyword evidence="5" id="KW-0324">Glycolysis</keyword>
<dbReference type="Pfam" id="PF00113">
    <property type="entry name" value="Enolase_C"/>
    <property type="match status" value="1"/>
</dbReference>
<dbReference type="EC" id="4.2.1.11" evidence="3"/>
<evidence type="ECO:0000259" key="8">
    <source>
        <dbReference type="SMART" id="SM01193"/>
    </source>
</evidence>
<dbReference type="SFLD" id="SFLDS00001">
    <property type="entry name" value="Enolase"/>
    <property type="match status" value="1"/>
</dbReference>
<sequence length="429" mass="46225">MSAITKIDLWQVLDSRGMPTVSARVSIGEKSANAIAPSGASTGAHEALFLRDNKASYNGNSVIETIALFTKEVLPHLIGIDGNDFAELDKNLRNYDSSRTFSKFGGHIPVAITIAAWLATAKESNVEPFTVIADHLGSTPTLPLPMVNIFSGGAHAGGAIDLQDILAVPIGATSIEEAMEWVWKVRESTKSLLSKSGHDQSLVADEGGVTARLQSDEQALEFVSDGIIKAGLSGKVAIALDVAATQSFHGDHYQIHEDGNLKKLSSEQFVSRWSKWLDIYPIISVEDGAAEDDTDGWKQQQENCDRIQIVGDDRYATQNDRLLNGIATKEANTILIKPNQAGTLHSALTALTTAKKDKWGTVVSARSGDTEESWLVDLAVGSNAGQIKVGSTHRSERSAKWNRLLELSHFATAPYIGKAALSHVKNLNF</sequence>
<dbReference type="InterPro" id="IPR020811">
    <property type="entry name" value="Enolase_N"/>
</dbReference>